<accession>C1F5J8</accession>
<dbReference type="Proteomes" id="UP000002207">
    <property type="component" value="Chromosome"/>
</dbReference>
<dbReference type="Pfam" id="PF16793">
    <property type="entry name" value="RepB_primase"/>
    <property type="match status" value="1"/>
</dbReference>
<evidence type="ECO:0000313" key="2">
    <source>
        <dbReference type="EMBL" id="ACO32933.1"/>
    </source>
</evidence>
<dbReference type="Gene3D" id="3.30.70.1790">
    <property type="entry name" value="RepB DNA-primase, N-terminal domain"/>
    <property type="match status" value="1"/>
</dbReference>
<dbReference type="STRING" id="240015.ACP_3178"/>
<dbReference type="eggNOG" id="COG0467">
    <property type="taxonomic scope" value="Bacteria"/>
</dbReference>
<feature type="domain" description="RepB-like DNA primase" evidence="1">
    <location>
        <begin position="26"/>
        <end position="168"/>
    </location>
</feature>
<gene>
    <name evidence="2" type="ordered locus">ACP_3178</name>
</gene>
<organism evidence="2 3">
    <name type="scientific">Acidobacterium capsulatum (strain ATCC 51196 / DSM 11244 / BCRC 80197 / JCM 7670 / NBRC 15755 / NCIMB 13165 / 161)</name>
    <dbReference type="NCBI Taxonomy" id="240015"/>
    <lineage>
        <taxon>Bacteria</taxon>
        <taxon>Pseudomonadati</taxon>
        <taxon>Acidobacteriota</taxon>
        <taxon>Terriglobia</taxon>
        <taxon>Terriglobales</taxon>
        <taxon>Acidobacteriaceae</taxon>
        <taxon>Acidobacterium</taxon>
    </lineage>
</organism>
<protein>
    <recommendedName>
        <fullName evidence="1">RepB-like DNA primase domain-containing protein</fullName>
    </recommendedName>
</protein>
<sequence length="315" mass="35819">MNRIAQRFLARCFQPEETIALLLRRENPRSVAQRVVRLETALEPRYRAWLAYENSTGANVYVAANPLRSGSRKRTKENIASVRHLYLDIDTDGDARLAALRASDLVPPPTSILSTSPGKYQVLWRVEGFDFERQEQMLKLLAIAFGGDPACTDCNRVLRIPGFLNQKYNPAHRVTVEYPDDSVWTPGDFRLEIAATDTTAYALMNHGRKPPRKHSNSESDWAWVSSQLRQGKDAAKLTRELASRRSDKPNPLYYAQRTVDVASAHLWLLEGIRIDDVITMLECRRRFDLPIALCSARAREIAATAERMIARRKIA</sequence>
<reference evidence="2 3" key="1">
    <citation type="journal article" date="2009" name="Appl. Environ. Microbiol.">
        <title>Three genomes from the phylum Acidobacteria provide insight into the lifestyles of these microorganisms in soils.</title>
        <authorList>
            <person name="Ward N.L."/>
            <person name="Challacombe J.F."/>
            <person name="Janssen P.H."/>
            <person name="Henrissat B."/>
            <person name="Coutinho P.M."/>
            <person name="Wu M."/>
            <person name="Xie G."/>
            <person name="Haft D.H."/>
            <person name="Sait M."/>
            <person name="Badger J."/>
            <person name="Barabote R.D."/>
            <person name="Bradley B."/>
            <person name="Brettin T.S."/>
            <person name="Brinkac L.M."/>
            <person name="Bruce D."/>
            <person name="Creasy T."/>
            <person name="Daugherty S.C."/>
            <person name="Davidsen T.M."/>
            <person name="DeBoy R.T."/>
            <person name="Detter J.C."/>
            <person name="Dodson R.J."/>
            <person name="Durkin A.S."/>
            <person name="Ganapathy A."/>
            <person name="Gwinn-Giglio M."/>
            <person name="Han C.S."/>
            <person name="Khouri H."/>
            <person name="Kiss H."/>
            <person name="Kothari S.P."/>
            <person name="Madupu R."/>
            <person name="Nelson K.E."/>
            <person name="Nelson W.C."/>
            <person name="Paulsen I."/>
            <person name="Penn K."/>
            <person name="Ren Q."/>
            <person name="Rosovitz M.J."/>
            <person name="Selengut J.D."/>
            <person name="Shrivastava S."/>
            <person name="Sullivan S.A."/>
            <person name="Tapia R."/>
            <person name="Thompson L.S."/>
            <person name="Watkins K.L."/>
            <person name="Yang Q."/>
            <person name="Yu C."/>
            <person name="Zafar N."/>
            <person name="Zhou L."/>
            <person name="Kuske C.R."/>
        </authorList>
    </citation>
    <scope>NUCLEOTIDE SEQUENCE [LARGE SCALE GENOMIC DNA]</scope>
    <source>
        <strain evidence="3">ATCC 51196 / DSM 11244 / BCRC 80197 / JCM 7670 / NBRC 15755 / NCIMB 13165 / 161</strain>
    </source>
</reference>
<dbReference type="KEGG" id="aca:ACP_3178"/>
<dbReference type="OrthoDB" id="6008408at2"/>
<dbReference type="HOGENOM" id="CLU_885464_0_0_0"/>
<proteinExistence type="predicted"/>
<dbReference type="AlphaFoldDB" id="C1F5J8"/>
<dbReference type="RefSeq" id="WP_015898221.1">
    <property type="nucleotide sequence ID" value="NC_012483.1"/>
</dbReference>
<dbReference type="InterPro" id="IPR039459">
    <property type="entry name" value="RepB-like_DNA_primase_dom"/>
</dbReference>
<dbReference type="EMBL" id="CP001472">
    <property type="protein sequence ID" value="ACO32933.1"/>
    <property type="molecule type" value="Genomic_DNA"/>
</dbReference>
<evidence type="ECO:0000259" key="1">
    <source>
        <dbReference type="Pfam" id="PF16793"/>
    </source>
</evidence>
<name>C1F5J8_ACIC5</name>
<keyword evidence="3" id="KW-1185">Reference proteome</keyword>
<evidence type="ECO:0000313" key="3">
    <source>
        <dbReference type="Proteomes" id="UP000002207"/>
    </source>
</evidence>
<dbReference type="InParanoid" id="C1F5J8"/>